<evidence type="ECO:0000256" key="2">
    <source>
        <dbReference type="SAM" id="MobiDB-lite"/>
    </source>
</evidence>
<dbReference type="GO" id="GO:0070124">
    <property type="term" value="P:mitochondrial translational initiation"/>
    <property type="evidence" value="ECO:0007669"/>
    <property type="project" value="TreeGrafter"/>
</dbReference>
<dbReference type="GO" id="GO:0005763">
    <property type="term" value="C:mitochondrial small ribosomal subunit"/>
    <property type="evidence" value="ECO:0007669"/>
    <property type="project" value="TreeGrafter"/>
</dbReference>
<dbReference type="Proteomes" id="UP000800200">
    <property type="component" value="Unassembled WGS sequence"/>
</dbReference>
<evidence type="ECO:0000313" key="3">
    <source>
        <dbReference type="EMBL" id="KAF2181409.1"/>
    </source>
</evidence>
<dbReference type="EMBL" id="ML994653">
    <property type="protein sequence ID" value="KAF2181409.1"/>
    <property type="molecule type" value="Genomic_DNA"/>
</dbReference>
<feature type="region of interest" description="Disordered" evidence="2">
    <location>
        <begin position="608"/>
        <end position="627"/>
    </location>
</feature>
<feature type="coiled-coil region" evidence="1">
    <location>
        <begin position="171"/>
        <end position="239"/>
    </location>
</feature>
<dbReference type="PANTHER" id="PTHR28058">
    <property type="entry name" value="37S RIBOSOMAL PROTEIN MRP51, MITOCHONDRIAL"/>
    <property type="match status" value="1"/>
</dbReference>
<proteinExistence type="predicted"/>
<dbReference type="OrthoDB" id="3913595at2759"/>
<dbReference type="GO" id="GO:0003735">
    <property type="term" value="F:structural constituent of ribosome"/>
    <property type="evidence" value="ECO:0007669"/>
    <property type="project" value="TreeGrafter"/>
</dbReference>
<gene>
    <name evidence="3" type="ORF">K469DRAFT_713841</name>
</gene>
<organism evidence="3 4">
    <name type="scientific">Zopfia rhizophila CBS 207.26</name>
    <dbReference type="NCBI Taxonomy" id="1314779"/>
    <lineage>
        <taxon>Eukaryota</taxon>
        <taxon>Fungi</taxon>
        <taxon>Dikarya</taxon>
        <taxon>Ascomycota</taxon>
        <taxon>Pezizomycotina</taxon>
        <taxon>Dothideomycetes</taxon>
        <taxon>Dothideomycetes incertae sedis</taxon>
        <taxon>Zopfiaceae</taxon>
        <taxon>Zopfia</taxon>
    </lineage>
</organism>
<dbReference type="Pfam" id="PF11709">
    <property type="entry name" value="Mit_ribos_Mrp51"/>
    <property type="match status" value="2"/>
</dbReference>
<dbReference type="AlphaFoldDB" id="A0A6A6DT70"/>
<accession>A0A6A6DT70</accession>
<keyword evidence="4" id="KW-1185">Reference proteome</keyword>
<reference evidence="3" key="1">
    <citation type="journal article" date="2020" name="Stud. Mycol.">
        <title>101 Dothideomycetes genomes: a test case for predicting lifestyles and emergence of pathogens.</title>
        <authorList>
            <person name="Haridas S."/>
            <person name="Albert R."/>
            <person name="Binder M."/>
            <person name="Bloem J."/>
            <person name="Labutti K."/>
            <person name="Salamov A."/>
            <person name="Andreopoulos B."/>
            <person name="Baker S."/>
            <person name="Barry K."/>
            <person name="Bills G."/>
            <person name="Bluhm B."/>
            <person name="Cannon C."/>
            <person name="Castanera R."/>
            <person name="Culley D."/>
            <person name="Daum C."/>
            <person name="Ezra D."/>
            <person name="Gonzalez J."/>
            <person name="Henrissat B."/>
            <person name="Kuo A."/>
            <person name="Liang C."/>
            <person name="Lipzen A."/>
            <person name="Lutzoni F."/>
            <person name="Magnuson J."/>
            <person name="Mondo S."/>
            <person name="Nolan M."/>
            <person name="Ohm R."/>
            <person name="Pangilinan J."/>
            <person name="Park H.-J."/>
            <person name="Ramirez L."/>
            <person name="Alfaro M."/>
            <person name="Sun H."/>
            <person name="Tritt A."/>
            <person name="Yoshinaga Y."/>
            <person name="Zwiers L.-H."/>
            <person name="Turgeon B."/>
            <person name="Goodwin S."/>
            <person name="Spatafora J."/>
            <person name="Crous P."/>
            <person name="Grigoriev I."/>
        </authorList>
    </citation>
    <scope>NUCLEOTIDE SEQUENCE</scope>
    <source>
        <strain evidence="3">CBS 207.26</strain>
    </source>
</reference>
<keyword evidence="1" id="KW-0175">Coiled coil</keyword>
<sequence length="668" mass="74307">MSLRQVERHTLSPTAHLLRNSRLFSLPPPLPRPQVEGDYGSGIIKSSSTATLPYPTHQAIAAPPSSLSRGDWGLKRPLPLKSKITQTSNPVVRIKQLDTIEHITDFESAGDHVRTREKWAEMGIPMLKGKLGKTDMSSTSPKSAFEEVGDVTSYEELAGLDAQGVFFEALRERAVKRLEEMGRSMGEVEEEEVEMLAEVLGGRKSRRISAQADGMDKILKKLEGEVKTAKERVALRKERIESWKNLTPEERGTRTVKRIGKRVQDIATQIENYNVKVKRRIDRTQREMDAVRRGERSTSKPTPTPSKPSSTYSPLPLPTAIPPSIGARWKHEGPWLPSMGAAEFASYLSHKISYRRAEFSICLEEYVRHKLYTQRRTSSLQTETWPEDPEEAKRYLASKENEWSTITKADISTSIRKLREDCARDPIQSELVQRLIIPFLRLSPMKLKLAQYATSDVRTEGGLKFQDDTGPLSLSTHPSAGLSYVRTRAYLENHPILGPQAHSTPVPGRVVQPRNANTSREQYARIGVAGFITNDNHGGFSPMEHNKSGDPSGLNYLDVEAPGGRKIWINPKFGSVDADGRVLVNIEAAHSEAVKVKNGQLDDVAPVRKHQEKDPLKGLSKAVGSSGIKGLEEEDLGKLDASQQQAIASIQEVLRAAQNGEHGEKAEQ</sequence>
<dbReference type="PANTHER" id="PTHR28058:SF1">
    <property type="entry name" value="SMALL RIBOSOMAL SUBUNIT PROTEIN BS1M"/>
    <property type="match status" value="1"/>
</dbReference>
<dbReference type="InterPro" id="IPR016712">
    <property type="entry name" value="Rbsml_bS1m-like"/>
</dbReference>
<name>A0A6A6DT70_9PEZI</name>
<feature type="region of interest" description="Disordered" evidence="2">
    <location>
        <begin position="281"/>
        <end position="318"/>
    </location>
</feature>
<evidence type="ECO:0000256" key="1">
    <source>
        <dbReference type="SAM" id="Coils"/>
    </source>
</evidence>
<protein>
    <submittedName>
        <fullName evidence="3">Uncharacterized protein</fullName>
    </submittedName>
</protein>
<feature type="compositionally biased region" description="Basic and acidic residues" evidence="2">
    <location>
        <begin position="282"/>
        <end position="298"/>
    </location>
</feature>
<evidence type="ECO:0000313" key="4">
    <source>
        <dbReference type="Proteomes" id="UP000800200"/>
    </source>
</evidence>